<evidence type="ECO:0000313" key="3">
    <source>
        <dbReference type="EMBL" id="SNS15146.1"/>
    </source>
</evidence>
<evidence type="ECO:0000313" key="4">
    <source>
        <dbReference type="Proteomes" id="UP000198284"/>
    </source>
</evidence>
<dbReference type="InterPro" id="IPR051402">
    <property type="entry name" value="KPR-Related"/>
</dbReference>
<organism evidence="3 4">
    <name type="scientific">Noviherbaspirillum humi</name>
    <dbReference type="NCBI Taxonomy" id="1688639"/>
    <lineage>
        <taxon>Bacteria</taxon>
        <taxon>Pseudomonadati</taxon>
        <taxon>Pseudomonadota</taxon>
        <taxon>Betaproteobacteria</taxon>
        <taxon>Burkholderiales</taxon>
        <taxon>Oxalobacteraceae</taxon>
        <taxon>Noviherbaspirillum</taxon>
    </lineage>
</organism>
<dbReference type="InterPro" id="IPR013332">
    <property type="entry name" value="KPR_N"/>
</dbReference>
<dbReference type="InterPro" id="IPR036291">
    <property type="entry name" value="NAD(P)-bd_dom_sf"/>
</dbReference>
<reference evidence="3 4" key="1">
    <citation type="submission" date="2017-06" db="EMBL/GenBank/DDBJ databases">
        <authorList>
            <person name="Kim H.J."/>
            <person name="Triplett B.A."/>
        </authorList>
    </citation>
    <scope>NUCLEOTIDE SEQUENCE [LARGE SCALE GENOMIC DNA]</scope>
    <source>
        <strain evidence="3 4">U15</strain>
    </source>
</reference>
<keyword evidence="1" id="KW-0732">Signal</keyword>
<dbReference type="PANTHER" id="PTHR21708">
    <property type="entry name" value="PROBABLE 2-DEHYDROPANTOATE 2-REDUCTASE"/>
    <property type="match status" value="1"/>
</dbReference>
<keyword evidence="4" id="KW-1185">Reference proteome</keyword>
<name>A0A239C4N5_9BURK</name>
<proteinExistence type="predicted"/>
<sequence>MKIAIAGMGAVGALMAARLAQVGADVSALARGATLAALQAHGVRVRQEGGVAQAPLRAAADAAALGIQDAVIVAVKATAMRELAPQLAPLIGPHTMVVSAMNGVP</sequence>
<dbReference type="Gene3D" id="3.40.50.720">
    <property type="entry name" value="NAD(P)-binding Rossmann-like Domain"/>
    <property type="match status" value="1"/>
</dbReference>
<feature type="signal peptide" evidence="1">
    <location>
        <begin position="1"/>
        <end position="16"/>
    </location>
</feature>
<dbReference type="Pfam" id="PF02558">
    <property type="entry name" value="ApbA"/>
    <property type="match status" value="1"/>
</dbReference>
<dbReference type="SUPFAM" id="SSF51735">
    <property type="entry name" value="NAD(P)-binding Rossmann-fold domains"/>
    <property type="match status" value="1"/>
</dbReference>
<evidence type="ECO:0000259" key="2">
    <source>
        <dbReference type="Pfam" id="PF02558"/>
    </source>
</evidence>
<gene>
    <name evidence="3" type="ORF">SAMN06265795_101260</name>
</gene>
<protein>
    <submittedName>
        <fullName evidence="3">Ketopantoate reductase PanE/ApbA</fullName>
    </submittedName>
</protein>
<dbReference type="EMBL" id="FZOT01000001">
    <property type="protein sequence ID" value="SNS15146.1"/>
    <property type="molecule type" value="Genomic_DNA"/>
</dbReference>
<dbReference type="Proteomes" id="UP000198284">
    <property type="component" value="Unassembled WGS sequence"/>
</dbReference>
<evidence type="ECO:0000256" key="1">
    <source>
        <dbReference type="SAM" id="SignalP"/>
    </source>
</evidence>
<dbReference type="PANTHER" id="PTHR21708:SF45">
    <property type="entry name" value="2-DEHYDROPANTOATE 2-REDUCTASE"/>
    <property type="match status" value="1"/>
</dbReference>
<accession>A0A239C4N5</accession>
<dbReference type="AlphaFoldDB" id="A0A239C4N5"/>
<feature type="chain" id="PRO_5013235187" evidence="1">
    <location>
        <begin position="17"/>
        <end position="105"/>
    </location>
</feature>
<dbReference type="GO" id="GO:0005737">
    <property type="term" value="C:cytoplasm"/>
    <property type="evidence" value="ECO:0007669"/>
    <property type="project" value="TreeGrafter"/>
</dbReference>
<feature type="domain" description="Ketopantoate reductase N-terminal" evidence="2">
    <location>
        <begin position="3"/>
        <end position="104"/>
    </location>
</feature>